<dbReference type="SMART" id="SM00066">
    <property type="entry name" value="GAL4"/>
    <property type="match status" value="1"/>
</dbReference>
<dbReference type="SUPFAM" id="SSF57701">
    <property type="entry name" value="Zn2/Cys6 DNA-binding domain"/>
    <property type="match status" value="1"/>
</dbReference>
<reference evidence="8 9" key="1">
    <citation type="journal article" date="2017" name="Genome Announc.">
        <title>Genome sequence of the saprophytic ascomycete Epicoccum nigrum ICMP 19927 strain isolated from New Zealand.</title>
        <authorList>
            <person name="Fokin M."/>
            <person name="Fleetwood D."/>
            <person name="Weir B.S."/>
            <person name="Villas-Boas S.G."/>
        </authorList>
    </citation>
    <scope>NUCLEOTIDE SEQUENCE [LARGE SCALE GENOMIC DNA]</scope>
    <source>
        <strain evidence="8 9">ICMP 19927</strain>
    </source>
</reference>
<feature type="domain" description="Zn(2)-C6 fungal-type" evidence="7">
    <location>
        <begin position="20"/>
        <end position="50"/>
    </location>
</feature>
<evidence type="ECO:0000256" key="4">
    <source>
        <dbReference type="ARBA" id="ARBA00023163"/>
    </source>
</evidence>
<dbReference type="EMBL" id="KZ107840">
    <property type="protein sequence ID" value="OSS52024.1"/>
    <property type="molecule type" value="Genomic_DNA"/>
</dbReference>
<dbReference type="InterPro" id="IPR013700">
    <property type="entry name" value="AflR"/>
</dbReference>
<dbReference type="Proteomes" id="UP000193240">
    <property type="component" value="Unassembled WGS sequence"/>
</dbReference>
<dbReference type="CDD" id="cd00067">
    <property type="entry name" value="GAL4"/>
    <property type="match status" value="1"/>
</dbReference>
<dbReference type="GO" id="GO:0003677">
    <property type="term" value="F:DNA binding"/>
    <property type="evidence" value="ECO:0007669"/>
    <property type="project" value="UniProtKB-KW"/>
</dbReference>
<keyword evidence="1" id="KW-0479">Metal-binding</keyword>
<dbReference type="Pfam" id="PF00172">
    <property type="entry name" value="Zn_clus"/>
    <property type="match status" value="1"/>
</dbReference>
<dbReference type="Pfam" id="PF08493">
    <property type="entry name" value="AflR"/>
    <property type="match status" value="1"/>
</dbReference>
<name>A0A1Y2M7C9_EPING</name>
<dbReference type="GO" id="GO:0005634">
    <property type="term" value="C:nucleus"/>
    <property type="evidence" value="ECO:0007669"/>
    <property type="project" value="InterPro"/>
</dbReference>
<keyword evidence="5" id="KW-0539">Nucleus</keyword>
<evidence type="ECO:0000313" key="8">
    <source>
        <dbReference type="EMBL" id="OSS52024.1"/>
    </source>
</evidence>
<dbReference type="PROSITE" id="PS00463">
    <property type="entry name" value="ZN2_CY6_FUNGAL_1"/>
    <property type="match status" value="1"/>
</dbReference>
<dbReference type="PRINTS" id="PR00755">
    <property type="entry name" value="AFLATOXINBRP"/>
</dbReference>
<evidence type="ECO:0000259" key="7">
    <source>
        <dbReference type="PROSITE" id="PS50048"/>
    </source>
</evidence>
<evidence type="ECO:0000256" key="2">
    <source>
        <dbReference type="ARBA" id="ARBA00023015"/>
    </source>
</evidence>
<dbReference type="GO" id="GO:0008270">
    <property type="term" value="F:zinc ion binding"/>
    <property type="evidence" value="ECO:0007669"/>
    <property type="project" value="InterPro"/>
</dbReference>
<proteinExistence type="predicted"/>
<dbReference type="PROSITE" id="PS50048">
    <property type="entry name" value="ZN2_CY6_FUNGAL_2"/>
    <property type="match status" value="1"/>
</dbReference>
<evidence type="ECO:0000256" key="6">
    <source>
        <dbReference type="SAM" id="MobiDB-lite"/>
    </source>
</evidence>
<dbReference type="GO" id="GO:0000981">
    <property type="term" value="F:DNA-binding transcription factor activity, RNA polymerase II-specific"/>
    <property type="evidence" value="ECO:0007669"/>
    <property type="project" value="InterPro"/>
</dbReference>
<dbReference type="OMA" id="RCESVQQ"/>
<feature type="region of interest" description="Disordered" evidence="6">
    <location>
        <begin position="52"/>
        <end position="91"/>
    </location>
</feature>
<dbReference type="Gene3D" id="4.10.240.10">
    <property type="entry name" value="Zn(2)-C6 fungal-type DNA-binding domain"/>
    <property type="match status" value="1"/>
</dbReference>
<dbReference type="GO" id="GO:0045122">
    <property type="term" value="P:aflatoxin biosynthetic process"/>
    <property type="evidence" value="ECO:0007669"/>
    <property type="project" value="InterPro"/>
</dbReference>
<evidence type="ECO:0000256" key="1">
    <source>
        <dbReference type="ARBA" id="ARBA00022723"/>
    </source>
</evidence>
<sequence length="368" mass="39902">MSLNGSASGLSLSLEKLRSTCNQCALSKVRCNKRKPVCQRCETHDFECVYDRSRRRGKPRSSQQQRQLDGWSTAHSAQSGGPGPYNWPYTNGGGGGGIDAFSKLSSLLPGDDTFDCSLWADPNGMFYGDTSDSTRGDGSSSGEMPMEKSSRMAHAHVHDQQQSQTGDSSVRMMFAPLDKPCQGDTCTSTAFCTLGTLYSVGTAVGRPLYETTEVAQVSSGHLLQTNRTMMDRLQTLLKNNCSYCAQHVDLGVLLSTAVSKMLAWYRAVLDSMIDTSAKDAASPAAHIAITPIMLGDFELDPTTETRMKAQLLLCELQNIAPLLNLLSERNNRVEAGGDVYTSLDKQLRASLAELTSDINALVVRGSKE</sequence>
<keyword evidence="9" id="KW-1185">Reference proteome</keyword>
<organism evidence="8 9">
    <name type="scientific">Epicoccum nigrum</name>
    <name type="common">Soil fungus</name>
    <name type="synonym">Epicoccum purpurascens</name>
    <dbReference type="NCBI Taxonomy" id="105696"/>
    <lineage>
        <taxon>Eukaryota</taxon>
        <taxon>Fungi</taxon>
        <taxon>Dikarya</taxon>
        <taxon>Ascomycota</taxon>
        <taxon>Pezizomycotina</taxon>
        <taxon>Dothideomycetes</taxon>
        <taxon>Pleosporomycetidae</taxon>
        <taxon>Pleosporales</taxon>
        <taxon>Pleosporineae</taxon>
        <taxon>Didymellaceae</taxon>
        <taxon>Epicoccum</taxon>
    </lineage>
</organism>
<protein>
    <recommendedName>
        <fullName evidence="7">Zn(2)-C6 fungal-type domain-containing protein</fullName>
    </recommendedName>
</protein>
<evidence type="ECO:0000256" key="3">
    <source>
        <dbReference type="ARBA" id="ARBA00023125"/>
    </source>
</evidence>
<accession>A0A1Y2M7C9</accession>
<dbReference type="AlphaFoldDB" id="A0A1Y2M7C9"/>
<keyword evidence="4" id="KW-0804">Transcription</keyword>
<keyword evidence="3" id="KW-0238">DNA-binding</keyword>
<dbReference type="STRING" id="105696.A0A1Y2M7C9"/>
<dbReference type="InParanoid" id="A0A1Y2M7C9"/>
<evidence type="ECO:0000313" key="9">
    <source>
        <dbReference type="Proteomes" id="UP000193240"/>
    </source>
</evidence>
<dbReference type="InterPro" id="IPR001138">
    <property type="entry name" value="Zn2Cys6_DnaBD"/>
</dbReference>
<dbReference type="InterPro" id="IPR036864">
    <property type="entry name" value="Zn2-C6_fun-type_DNA-bd_sf"/>
</dbReference>
<keyword evidence="2" id="KW-0805">Transcription regulation</keyword>
<gene>
    <name evidence="8" type="ORF">B5807_03560</name>
</gene>
<evidence type="ECO:0000256" key="5">
    <source>
        <dbReference type="ARBA" id="ARBA00023242"/>
    </source>
</evidence>